<evidence type="ECO:0000256" key="7">
    <source>
        <dbReference type="ARBA" id="ARBA00023212"/>
    </source>
</evidence>
<keyword evidence="3" id="KW-0963">Cytoplasm</keyword>
<reference evidence="11" key="1">
    <citation type="submission" date="2025-08" db="UniProtKB">
        <authorList>
            <consortium name="Ensembl"/>
        </authorList>
    </citation>
    <scope>IDENTIFICATION</scope>
</reference>
<keyword evidence="12" id="KW-1185">Reference proteome</keyword>
<keyword evidence="7" id="KW-0206">Cytoskeleton</keyword>
<dbReference type="PROSITE" id="PS51842">
    <property type="entry name" value="IF_ROD_2"/>
    <property type="match status" value="1"/>
</dbReference>
<dbReference type="Pfam" id="PF00038">
    <property type="entry name" value="Filament"/>
    <property type="match status" value="1"/>
</dbReference>
<protein>
    <recommendedName>
        <fullName evidence="10">IF rod domain-containing protein</fullName>
    </recommendedName>
</protein>
<evidence type="ECO:0000256" key="6">
    <source>
        <dbReference type="ARBA" id="ARBA00023054"/>
    </source>
</evidence>
<feature type="domain" description="IF rod" evidence="10">
    <location>
        <begin position="76"/>
        <end position="383"/>
    </location>
</feature>
<evidence type="ECO:0000256" key="3">
    <source>
        <dbReference type="ARBA" id="ARBA00022490"/>
    </source>
</evidence>
<keyword evidence="5" id="KW-0403">Intermediate filament</keyword>
<evidence type="ECO:0000256" key="8">
    <source>
        <dbReference type="ARBA" id="ARBA00023273"/>
    </source>
</evidence>
<dbReference type="InterPro" id="IPR039008">
    <property type="entry name" value="IF_rod_dom"/>
</dbReference>
<dbReference type="Proteomes" id="UP000694406">
    <property type="component" value="Unplaced"/>
</dbReference>
<name>A0A8C5SM10_LATLA</name>
<dbReference type="PANTHER" id="PTHR23214:SF1">
    <property type="entry name" value="NEUROFILAMENT HEAVY POLYPEPTIDE"/>
    <property type="match status" value="1"/>
</dbReference>
<dbReference type="GO" id="GO:0045110">
    <property type="term" value="P:intermediate filament bundle assembly"/>
    <property type="evidence" value="ECO:0007669"/>
    <property type="project" value="TreeGrafter"/>
</dbReference>
<proteinExistence type="predicted"/>
<evidence type="ECO:0000313" key="11">
    <source>
        <dbReference type="Ensembl" id="ENSLLTP00000019539.1"/>
    </source>
</evidence>
<dbReference type="GO" id="GO:0061564">
    <property type="term" value="P:axon development"/>
    <property type="evidence" value="ECO:0007669"/>
    <property type="project" value="TreeGrafter"/>
</dbReference>
<reference evidence="11" key="2">
    <citation type="submission" date="2025-09" db="UniProtKB">
        <authorList>
            <consortium name="Ensembl"/>
        </authorList>
    </citation>
    <scope>IDENTIFICATION</scope>
</reference>
<feature type="coiled-coil region" evidence="9">
    <location>
        <begin position="80"/>
        <end position="212"/>
    </location>
</feature>
<keyword evidence="6 9" id="KW-0175">Coiled coil</keyword>
<keyword evidence="8" id="KW-0966">Cell projection</keyword>
<evidence type="ECO:0000256" key="2">
    <source>
        <dbReference type="ARBA" id="ARBA00004489"/>
    </source>
</evidence>
<dbReference type="AlphaFoldDB" id="A0A8C5SM10"/>
<dbReference type="SUPFAM" id="SSF64593">
    <property type="entry name" value="Intermediate filament protein, coiled coil region"/>
    <property type="match status" value="2"/>
</dbReference>
<comment type="subcellular location">
    <subcellularLocation>
        <location evidence="2">Cell projection</location>
        <location evidence="2">Axon</location>
    </subcellularLocation>
    <subcellularLocation>
        <location evidence="1">Cytoplasm</location>
        <location evidence="1">Cytoskeleton</location>
    </subcellularLocation>
</comment>
<dbReference type="PANTHER" id="PTHR23214">
    <property type="entry name" value="NEUROFILAMENT TRIPLET H PROTEIN"/>
    <property type="match status" value="1"/>
</dbReference>
<dbReference type="GO" id="GO:0099184">
    <property type="term" value="F:structural constituent of postsynaptic intermediate filament cytoskeleton"/>
    <property type="evidence" value="ECO:0007669"/>
    <property type="project" value="TreeGrafter"/>
</dbReference>
<organism evidence="11 12">
    <name type="scientific">Laticauda laticaudata</name>
    <name type="common">Blue-ringed sea krait</name>
    <name type="synonym">Blue-lipped sea krait</name>
    <dbReference type="NCBI Taxonomy" id="8630"/>
    <lineage>
        <taxon>Eukaryota</taxon>
        <taxon>Metazoa</taxon>
        <taxon>Chordata</taxon>
        <taxon>Craniata</taxon>
        <taxon>Vertebrata</taxon>
        <taxon>Euteleostomi</taxon>
        <taxon>Lepidosauria</taxon>
        <taxon>Squamata</taxon>
        <taxon>Bifurcata</taxon>
        <taxon>Unidentata</taxon>
        <taxon>Episquamata</taxon>
        <taxon>Toxicofera</taxon>
        <taxon>Serpentes</taxon>
        <taxon>Colubroidea</taxon>
        <taxon>Elapidae</taxon>
        <taxon>Laticaudinae</taxon>
        <taxon>Laticauda</taxon>
    </lineage>
</organism>
<dbReference type="SMART" id="SM01391">
    <property type="entry name" value="Filament"/>
    <property type="match status" value="1"/>
</dbReference>
<keyword evidence="4" id="KW-0597">Phosphoprotein</keyword>
<dbReference type="GO" id="GO:0030424">
    <property type="term" value="C:axon"/>
    <property type="evidence" value="ECO:0007669"/>
    <property type="project" value="UniProtKB-SubCell"/>
</dbReference>
<dbReference type="FunFam" id="1.20.5.170:FF:000002">
    <property type="entry name" value="Type I keratin KA11"/>
    <property type="match status" value="1"/>
</dbReference>
<dbReference type="Gene3D" id="1.20.5.170">
    <property type="match status" value="1"/>
</dbReference>
<dbReference type="Gene3D" id="1.20.5.1160">
    <property type="entry name" value="Vasodilator-stimulated phosphoprotein"/>
    <property type="match status" value="1"/>
</dbReference>
<feature type="coiled-coil region" evidence="9">
    <location>
        <begin position="267"/>
        <end position="347"/>
    </location>
</feature>
<evidence type="ECO:0000259" key="10">
    <source>
        <dbReference type="PROSITE" id="PS51842"/>
    </source>
</evidence>
<accession>A0A8C5SM10</accession>
<sequence>MLSYGAEVLFGGGPAVFRKDAGGGLRSAGPAGLSGFHSQGWSRCSASASRRQLGSSTESLESLGPLNGELRAGRNEKEVLQALNDRFAGYIDKVRALEVQNRQLEGEAAALRQQQAGRSALGELYEREIREMRGALVRASNEKGQLRLEQERLEEEVAALRQRLDDEARLREENEAAARALLKFTEQAQLTKGELEKKLAALREESLFLRRSHGDEVGELLRQIQGSGPAAVFELRELPAVQSDVTSALKEIRAQLEGHAFKSSLQLDKLSETARVNTDAIRNAQEELSEYRRQLQSKTTELETLRGMKESLERQRLDIEDRHHLDVQSYQDTIGQLDNELRNTKWEMAAQLREYQDLLNVKMALDIEIAAYSHLSGMVSGLLLEQGVGLDDLQDPLQNPVLLGFFKGLLFEQGVGLDDLQAPFQSCDIRRRSYTISDRWLSSLFLTTSSDEAPTTSSGKLFHWLIVLTVRKFLLNSRLNFFLISFHPFFLSVLRVLWKIA</sequence>
<evidence type="ECO:0000256" key="1">
    <source>
        <dbReference type="ARBA" id="ARBA00004245"/>
    </source>
</evidence>
<dbReference type="Gene3D" id="1.20.5.500">
    <property type="entry name" value="Single helix bin"/>
    <property type="match status" value="1"/>
</dbReference>
<dbReference type="GeneTree" id="ENSGT00940000161685"/>
<evidence type="ECO:0000256" key="9">
    <source>
        <dbReference type="SAM" id="Coils"/>
    </source>
</evidence>
<dbReference type="Ensembl" id="ENSLLTT00000020260.1">
    <property type="protein sequence ID" value="ENSLLTP00000019539.1"/>
    <property type="gene ID" value="ENSLLTG00000014692.1"/>
</dbReference>
<evidence type="ECO:0000313" key="12">
    <source>
        <dbReference type="Proteomes" id="UP000694406"/>
    </source>
</evidence>
<evidence type="ECO:0000256" key="4">
    <source>
        <dbReference type="ARBA" id="ARBA00022553"/>
    </source>
</evidence>
<evidence type="ECO:0000256" key="5">
    <source>
        <dbReference type="ARBA" id="ARBA00022754"/>
    </source>
</evidence>
<dbReference type="GO" id="GO:0005883">
    <property type="term" value="C:neurofilament"/>
    <property type="evidence" value="ECO:0007669"/>
    <property type="project" value="TreeGrafter"/>
</dbReference>